<dbReference type="EMBL" id="JAVYJV010000001">
    <property type="protein sequence ID" value="KAK4380477.1"/>
    <property type="molecule type" value="Genomic_DNA"/>
</dbReference>
<protein>
    <submittedName>
        <fullName evidence="1">Uncharacterized protein</fullName>
    </submittedName>
</protein>
<organism evidence="1 2">
    <name type="scientific">Anisodus tanguticus</name>
    <dbReference type="NCBI Taxonomy" id="243964"/>
    <lineage>
        <taxon>Eukaryota</taxon>
        <taxon>Viridiplantae</taxon>
        <taxon>Streptophyta</taxon>
        <taxon>Embryophyta</taxon>
        <taxon>Tracheophyta</taxon>
        <taxon>Spermatophyta</taxon>
        <taxon>Magnoliopsida</taxon>
        <taxon>eudicotyledons</taxon>
        <taxon>Gunneridae</taxon>
        <taxon>Pentapetalae</taxon>
        <taxon>asterids</taxon>
        <taxon>lamiids</taxon>
        <taxon>Solanales</taxon>
        <taxon>Solanaceae</taxon>
        <taxon>Solanoideae</taxon>
        <taxon>Hyoscyameae</taxon>
        <taxon>Anisodus</taxon>
    </lineage>
</organism>
<accession>A0AAE1T3M4</accession>
<evidence type="ECO:0000313" key="1">
    <source>
        <dbReference type="EMBL" id="KAK4380477.1"/>
    </source>
</evidence>
<dbReference type="AlphaFoldDB" id="A0AAE1T3M4"/>
<comment type="caution">
    <text evidence="1">The sequence shown here is derived from an EMBL/GenBank/DDBJ whole genome shotgun (WGS) entry which is preliminary data.</text>
</comment>
<keyword evidence="2" id="KW-1185">Reference proteome</keyword>
<reference evidence="1" key="1">
    <citation type="submission" date="2023-12" db="EMBL/GenBank/DDBJ databases">
        <title>Genome assembly of Anisodus tanguticus.</title>
        <authorList>
            <person name="Wang Y.-J."/>
        </authorList>
    </citation>
    <scope>NUCLEOTIDE SEQUENCE</scope>
    <source>
        <strain evidence="1">KB-2021</strain>
        <tissue evidence="1">Leaf</tissue>
    </source>
</reference>
<sequence length="157" mass="18036">MLFGKLKEVPCLGRNFVGHSQFNALPLFPLSRFPLVSFKGEYQQRAYDGLLLDAANTLLQLTKPVEETYAAIGEKHDCLGGMRLGRRKRARAWVRVRYGGAERMLSDHSLRERALYCTRKLRTHFRTESEILQPHPKKHATKLFSFLIEVCSEESKG</sequence>
<dbReference type="Proteomes" id="UP001291623">
    <property type="component" value="Unassembled WGS sequence"/>
</dbReference>
<gene>
    <name evidence="1" type="ORF">RND71_002339</name>
</gene>
<name>A0AAE1T3M4_9SOLA</name>
<evidence type="ECO:0000313" key="2">
    <source>
        <dbReference type="Proteomes" id="UP001291623"/>
    </source>
</evidence>
<proteinExistence type="predicted"/>